<feature type="transmembrane region" description="Helical" evidence="8">
    <location>
        <begin position="159"/>
        <end position="184"/>
    </location>
</feature>
<dbReference type="Proteomes" id="UP000334019">
    <property type="component" value="Chromosome"/>
</dbReference>
<evidence type="ECO:0000256" key="8">
    <source>
        <dbReference type="SAM" id="Phobius"/>
    </source>
</evidence>
<keyword evidence="3" id="KW-0813">Transport</keyword>
<dbReference type="PANTHER" id="PTHR21716">
    <property type="entry name" value="TRANSMEMBRANE PROTEIN"/>
    <property type="match status" value="1"/>
</dbReference>
<accession>A0A5Q2RC37</accession>
<name>A0A5Q2RC37_9ACTN</name>
<evidence type="ECO:0000256" key="7">
    <source>
        <dbReference type="ARBA" id="ARBA00023136"/>
    </source>
</evidence>
<sequence>MPRPNDTAPGPRAVPPGLQTLASYGWRLIVVAIVGLGVLWALRQMWSLVLAVVVGGYIARALDPIAARLRARGVPPAALALACLLLFAAVVGGTGAIIGPLLAEELDTLGPTLTDAVDDVEEWLVEDSPLNLDRGDIDELRQEARDAISRGLRSSRGDLLSGALVVMEGIVGLILAVVATFFFLKDGPRFQRWALRRVASDQRDVVRRMGTRAWATLGGYLRGAAILGLVEGIAIGVTLVLVGAKLAIPVAVLTFAAAFVPIVGAVVAGIIAVLVALATAGFGAAVVTAIVAVVVQQLDGDLLAPIVYGRALQLHPLIVLFAVVAGGALFGIAGTILAVPLTAMVVAMASEAGIGGVRPDAAGEDPFEVVADD</sequence>
<keyword evidence="5 8" id="KW-0812">Transmembrane</keyword>
<feature type="transmembrane region" description="Helical" evidence="8">
    <location>
        <begin position="274"/>
        <end position="298"/>
    </location>
</feature>
<feature type="transmembrane region" description="Helical" evidence="8">
    <location>
        <begin position="21"/>
        <end position="42"/>
    </location>
</feature>
<feature type="transmembrane region" description="Helical" evidence="8">
    <location>
        <begin position="78"/>
        <end position="103"/>
    </location>
</feature>
<evidence type="ECO:0000256" key="5">
    <source>
        <dbReference type="ARBA" id="ARBA00022692"/>
    </source>
</evidence>
<evidence type="ECO:0000256" key="1">
    <source>
        <dbReference type="ARBA" id="ARBA00004651"/>
    </source>
</evidence>
<dbReference type="AlphaFoldDB" id="A0A5Q2RC37"/>
<dbReference type="EMBL" id="CP045851">
    <property type="protein sequence ID" value="QGG94449.1"/>
    <property type="molecule type" value="Genomic_DNA"/>
</dbReference>
<evidence type="ECO:0000313" key="9">
    <source>
        <dbReference type="EMBL" id="QGG94449.1"/>
    </source>
</evidence>
<evidence type="ECO:0000313" key="10">
    <source>
        <dbReference type="Proteomes" id="UP000334019"/>
    </source>
</evidence>
<dbReference type="Pfam" id="PF01594">
    <property type="entry name" value="AI-2E_transport"/>
    <property type="match status" value="1"/>
</dbReference>
<keyword evidence="10" id="KW-1185">Reference proteome</keyword>
<evidence type="ECO:0000256" key="3">
    <source>
        <dbReference type="ARBA" id="ARBA00022448"/>
    </source>
</evidence>
<dbReference type="RefSeq" id="WP_153758555.1">
    <property type="nucleotide sequence ID" value="NZ_CP045851.1"/>
</dbReference>
<comment type="subcellular location">
    <subcellularLocation>
        <location evidence="1">Cell membrane</location>
        <topology evidence="1">Multi-pass membrane protein</topology>
    </subcellularLocation>
</comment>
<dbReference type="GO" id="GO:0005886">
    <property type="term" value="C:plasma membrane"/>
    <property type="evidence" value="ECO:0007669"/>
    <property type="project" value="UniProtKB-SubCell"/>
</dbReference>
<organism evidence="9 10">
    <name type="scientific">Actinomarinicola tropica</name>
    <dbReference type="NCBI Taxonomy" id="2789776"/>
    <lineage>
        <taxon>Bacteria</taxon>
        <taxon>Bacillati</taxon>
        <taxon>Actinomycetota</taxon>
        <taxon>Acidimicrobiia</taxon>
        <taxon>Acidimicrobiales</taxon>
        <taxon>Iamiaceae</taxon>
        <taxon>Actinomarinicola</taxon>
    </lineage>
</organism>
<feature type="transmembrane region" description="Helical" evidence="8">
    <location>
        <begin position="246"/>
        <end position="267"/>
    </location>
</feature>
<dbReference type="GO" id="GO:0055085">
    <property type="term" value="P:transmembrane transport"/>
    <property type="evidence" value="ECO:0007669"/>
    <property type="project" value="TreeGrafter"/>
</dbReference>
<feature type="transmembrane region" description="Helical" evidence="8">
    <location>
        <begin position="217"/>
        <end position="240"/>
    </location>
</feature>
<evidence type="ECO:0000256" key="2">
    <source>
        <dbReference type="ARBA" id="ARBA00009773"/>
    </source>
</evidence>
<gene>
    <name evidence="9" type="ORF">GH723_04650</name>
</gene>
<dbReference type="InterPro" id="IPR002549">
    <property type="entry name" value="AI-2E-like"/>
</dbReference>
<dbReference type="KEGG" id="atq:GH723_04650"/>
<proteinExistence type="inferred from homology"/>
<keyword evidence="4" id="KW-1003">Cell membrane</keyword>
<dbReference type="PANTHER" id="PTHR21716:SF53">
    <property type="entry name" value="PERMEASE PERM-RELATED"/>
    <property type="match status" value="1"/>
</dbReference>
<keyword evidence="7 8" id="KW-0472">Membrane</keyword>
<feature type="transmembrane region" description="Helical" evidence="8">
    <location>
        <begin position="318"/>
        <end position="339"/>
    </location>
</feature>
<comment type="similarity">
    <text evidence="2">Belongs to the autoinducer-2 exporter (AI-2E) (TC 2.A.86) family.</text>
</comment>
<protein>
    <submittedName>
        <fullName evidence="9">AI-2E family transporter</fullName>
    </submittedName>
</protein>
<evidence type="ECO:0000256" key="4">
    <source>
        <dbReference type="ARBA" id="ARBA00022475"/>
    </source>
</evidence>
<reference evidence="9 10" key="1">
    <citation type="submission" date="2019-11" db="EMBL/GenBank/DDBJ databases">
        <authorList>
            <person name="He Y."/>
        </authorList>
    </citation>
    <scope>NUCLEOTIDE SEQUENCE [LARGE SCALE GENOMIC DNA]</scope>
    <source>
        <strain evidence="9 10">SCSIO 58843</strain>
    </source>
</reference>
<evidence type="ECO:0000256" key="6">
    <source>
        <dbReference type="ARBA" id="ARBA00022989"/>
    </source>
</evidence>
<keyword evidence="6 8" id="KW-1133">Transmembrane helix</keyword>